<accession>A0A0T6LRL5</accession>
<organism evidence="1 2">
    <name type="scientific">Wenjunlia vitaminophila</name>
    <name type="common">Streptomyces vitaminophilus</name>
    <dbReference type="NCBI Taxonomy" id="76728"/>
    <lineage>
        <taxon>Bacteria</taxon>
        <taxon>Bacillati</taxon>
        <taxon>Actinomycetota</taxon>
        <taxon>Actinomycetes</taxon>
        <taxon>Kitasatosporales</taxon>
        <taxon>Streptomycetaceae</taxon>
        <taxon>Wenjunlia</taxon>
    </lineage>
</organism>
<dbReference type="OrthoDB" id="4108206at2"/>
<evidence type="ECO:0000313" key="1">
    <source>
        <dbReference type="EMBL" id="KRV48782.1"/>
    </source>
</evidence>
<dbReference type="STRING" id="76728.AQ490_23205"/>
<sequence>MPLSRVTKIYSVQDAKISALTADPSGGSPTYGTPIDVPGIQEMTITGEIEVKTLRGDNTKLATNSALTNVQVSVTHAKLSLDVLAAILGGAVTDSGTTPAQKTAWTLSSDDATLPPFKLEGVTPPNAVDIVGGDLHWVLHKLTLSSFPEVGFANEDFRVVSFTADADPLLSTGEWITATLNETASAIT</sequence>
<protein>
    <submittedName>
        <fullName evidence="1">Phage tail protein</fullName>
    </submittedName>
</protein>
<proteinExistence type="predicted"/>
<dbReference type="Proteomes" id="UP000050867">
    <property type="component" value="Unassembled WGS sequence"/>
</dbReference>
<name>A0A0T6LRL5_WENVI</name>
<reference evidence="1 2" key="1">
    <citation type="submission" date="2015-10" db="EMBL/GenBank/DDBJ databases">
        <title>Draft genome sequence of pyrrolomycin-producing Streptomyces vitaminophilus.</title>
        <authorList>
            <person name="Graham D.E."/>
            <person name="Mahan K.M."/>
            <person name="Klingeman D.M."/>
            <person name="Hettich R.L."/>
            <person name="Parry R.J."/>
        </authorList>
    </citation>
    <scope>NUCLEOTIDE SEQUENCE [LARGE SCALE GENOMIC DNA]</scope>
    <source>
        <strain evidence="1 2">ATCC 31673</strain>
    </source>
</reference>
<dbReference type="EMBL" id="LLZU01000018">
    <property type="protein sequence ID" value="KRV48782.1"/>
    <property type="molecule type" value="Genomic_DNA"/>
</dbReference>
<comment type="caution">
    <text evidence="1">The sequence shown here is derived from an EMBL/GenBank/DDBJ whole genome shotgun (WGS) entry which is preliminary data.</text>
</comment>
<evidence type="ECO:0000313" key="2">
    <source>
        <dbReference type="Proteomes" id="UP000050867"/>
    </source>
</evidence>
<gene>
    <name evidence="1" type="ORF">AQ490_23205</name>
</gene>
<dbReference type="AlphaFoldDB" id="A0A0T6LRL5"/>
<dbReference type="RefSeq" id="WP_058032851.1">
    <property type="nucleotide sequence ID" value="NZ_LLZU01000018.1"/>
</dbReference>
<keyword evidence="2" id="KW-1185">Reference proteome</keyword>